<dbReference type="EMBL" id="OX596092">
    <property type="protein sequence ID" value="CAN0563321.1"/>
    <property type="molecule type" value="Genomic_DNA"/>
</dbReference>
<protein>
    <submittedName>
        <fullName evidence="1">Uncharacterized protein</fullName>
    </submittedName>
</protein>
<reference evidence="1" key="2">
    <citation type="submission" date="2025-03" db="EMBL/GenBank/DDBJ databases">
        <authorList>
            <consortium name="ELIXIR-Norway"/>
            <consortium name="Elixir Norway"/>
        </authorList>
    </citation>
    <scope>NUCLEOTIDE SEQUENCE</scope>
</reference>
<proteinExistence type="predicted"/>
<dbReference type="Proteomes" id="UP001162501">
    <property type="component" value="Chromosome 8"/>
</dbReference>
<gene>
    <name evidence="1" type="ORF">MRATA1EN22A_LOCUS27502</name>
</gene>
<accession>A0AC60A9X6</accession>
<evidence type="ECO:0000313" key="1">
    <source>
        <dbReference type="EMBL" id="CAN0563321.1"/>
    </source>
</evidence>
<evidence type="ECO:0000313" key="2">
    <source>
        <dbReference type="Proteomes" id="UP001162501"/>
    </source>
</evidence>
<sequence length="202" mass="22662">MLESAAHQTLIREPPLGPGNPKGLRTEVRVKRTLCPQFCSPLSRQRGGPENLRACLWFKDSSKAGNSASLKHVHWDGAKAVTAGRERTQRSKHPREDRRQDLYSHSLSSWVRGLPHRNQGATFTHMALAPSSQHRKNRLLASRPGLHARCATSGVMVTVTEPDRAGGPVLRFRRQLVVASERHVLFSSSFQAPSRALRHFWE</sequence>
<organism evidence="1 2">
    <name type="scientific">Rangifer tarandus platyrhynchus</name>
    <name type="common">Svalbard reindeer</name>
    <dbReference type="NCBI Taxonomy" id="3082113"/>
    <lineage>
        <taxon>Eukaryota</taxon>
        <taxon>Metazoa</taxon>
        <taxon>Chordata</taxon>
        <taxon>Craniata</taxon>
        <taxon>Vertebrata</taxon>
        <taxon>Euteleostomi</taxon>
        <taxon>Mammalia</taxon>
        <taxon>Eutheria</taxon>
        <taxon>Laurasiatheria</taxon>
        <taxon>Artiodactyla</taxon>
        <taxon>Ruminantia</taxon>
        <taxon>Pecora</taxon>
        <taxon>Cervidae</taxon>
        <taxon>Odocoileinae</taxon>
        <taxon>Rangifer</taxon>
    </lineage>
</organism>
<name>A0AC60A9X6_RANTA</name>
<reference evidence="1" key="1">
    <citation type="submission" date="2023-05" db="EMBL/GenBank/DDBJ databases">
        <authorList>
            <consortium name="ELIXIR-Norway"/>
        </authorList>
    </citation>
    <scope>NUCLEOTIDE SEQUENCE</scope>
</reference>